<evidence type="ECO:0000256" key="5">
    <source>
        <dbReference type="ARBA" id="ARBA00023136"/>
    </source>
</evidence>
<dbReference type="InterPro" id="IPR001734">
    <property type="entry name" value="Na/solute_symporter"/>
</dbReference>
<feature type="transmembrane region" description="Helical" evidence="7">
    <location>
        <begin position="12"/>
        <end position="34"/>
    </location>
</feature>
<feature type="transmembrane region" description="Helical" evidence="7">
    <location>
        <begin position="130"/>
        <end position="151"/>
    </location>
</feature>
<dbReference type="Proteomes" id="UP000479132">
    <property type="component" value="Unassembled WGS sequence"/>
</dbReference>
<evidence type="ECO:0000313" key="9">
    <source>
        <dbReference type="Proteomes" id="UP000479132"/>
    </source>
</evidence>
<feature type="transmembrane region" description="Helical" evidence="7">
    <location>
        <begin position="277"/>
        <end position="303"/>
    </location>
</feature>
<reference evidence="8 9" key="1">
    <citation type="submission" date="2020-02" db="EMBL/GenBank/DDBJ databases">
        <title>Aliifodinibius halophilus 2W32, complete genome.</title>
        <authorList>
            <person name="Li Y."/>
            <person name="Wu S."/>
        </authorList>
    </citation>
    <scope>NUCLEOTIDE SEQUENCE [LARGE SCALE GENOMIC DNA]</scope>
    <source>
        <strain evidence="8 9">2W32</strain>
    </source>
</reference>
<evidence type="ECO:0000256" key="1">
    <source>
        <dbReference type="ARBA" id="ARBA00004141"/>
    </source>
</evidence>
<keyword evidence="9" id="KW-1185">Reference proteome</keyword>
<dbReference type="Pfam" id="PF00474">
    <property type="entry name" value="SSF"/>
    <property type="match status" value="1"/>
</dbReference>
<comment type="caution">
    <text evidence="8">The sequence shown here is derived from an EMBL/GenBank/DDBJ whole genome shotgun (WGS) entry which is preliminary data.</text>
</comment>
<evidence type="ECO:0000256" key="6">
    <source>
        <dbReference type="RuleBase" id="RU362091"/>
    </source>
</evidence>
<comment type="similarity">
    <text evidence="2 6">Belongs to the sodium:solute symporter (SSF) (TC 2.A.21) family.</text>
</comment>
<feature type="transmembrane region" description="Helical" evidence="7">
    <location>
        <begin position="46"/>
        <end position="67"/>
    </location>
</feature>
<dbReference type="RefSeq" id="WP_165269051.1">
    <property type="nucleotide sequence ID" value="NZ_JAALLS010000013.1"/>
</dbReference>
<dbReference type="PANTHER" id="PTHR11819">
    <property type="entry name" value="SOLUTE CARRIER FAMILY 5"/>
    <property type="match status" value="1"/>
</dbReference>
<feature type="transmembrane region" description="Helical" evidence="7">
    <location>
        <begin position="187"/>
        <end position="209"/>
    </location>
</feature>
<keyword evidence="5 7" id="KW-0472">Membrane</keyword>
<evidence type="ECO:0000256" key="3">
    <source>
        <dbReference type="ARBA" id="ARBA00022692"/>
    </source>
</evidence>
<dbReference type="AlphaFoldDB" id="A0A6M1T8F6"/>
<evidence type="ECO:0000256" key="7">
    <source>
        <dbReference type="SAM" id="Phobius"/>
    </source>
</evidence>
<evidence type="ECO:0000313" key="8">
    <source>
        <dbReference type="EMBL" id="NGP88873.1"/>
    </source>
</evidence>
<evidence type="ECO:0000256" key="4">
    <source>
        <dbReference type="ARBA" id="ARBA00022989"/>
    </source>
</evidence>
<accession>A0A6M1T8F6</accession>
<feature type="transmembrane region" description="Helical" evidence="7">
    <location>
        <begin position="238"/>
        <end position="256"/>
    </location>
</feature>
<feature type="transmembrane region" description="Helical" evidence="7">
    <location>
        <begin position="373"/>
        <end position="392"/>
    </location>
</feature>
<evidence type="ECO:0000256" key="2">
    <source>
        <dbReference type="ARBA" id="ARBA00006434"/>
    </source>
</evidence>
<sequence>MSGSEIIAVDLSLLDIVTIGVYFLIVFAIAWWASHRERSQNESTDYFLAGRDVGWFVVGASLFASNIGSEHLIGLAGSGFAEGVPVAQYEILAGIALLMLGWIFVPFYLKSNVSTMPEFLERRYDTKSRMYLSVVSIIGYVLTKISVTIYAGGIVFEAIGVDFWVGAFILVVVTGIYTIFGGLKAVVYTDLVQMFVLLGGALAVTFFGLQELGGWGEMTKVVDPEFFSLWRSAEHTNYPWTGILFGAPILGIWYWCTDQFIVQRVLSARDEENARKGTIFAGYLKMLPLFIFVLPGIVAYALVQQGALNITEPNDTLPVLAQAVLPVGLRGLVIAGLFAALMSSLSSVFNSCSTLITLDFYKKFKEDTTEHELVIVGQVSTVILVILGLLWIPFMEYFSNQLFLYLQSVQAYIAPPITAVFLVGLFYKRLNSTGAFASLISGFVLGFARFFLELYKSSLSGFWHDIATINFLHFALLMFVICTVILITVSLFTEKPDEEQIKDVIYHKTIEDTEVTRRSIWLTIGLLGIIAFLWIYFS</sequence>
<dbReference type="EMBL" id="JAALLS010000013">
    <property type="protein sequence ID" value="NGP88873.1"/>
    <property type="molecule type" value="Genomic_DNA"/>
</dbReference>
<feature type="transmembrane region" description="Helical" evidence="7">
    <location>
        <begin position="520"/>
        <end position="537"/>
    </location>
</feature>
<protein>
    <submittedName>
        <fullName evidence="8">Sodium/solute symporter</fullName>
    </submittedName>
</protein>
<proteinExistence type="inferred from homology"/>
<dbReference type="InterPro" id="IPR038377">
    <property type="entry name" value="Na/Glc_symporter_sf"/>
</dbReference>
<feature type="transmembrane region" description="Helical" evidence="7">
    <location>
        <begin position="87"/>
        <end position="109"/>
    </location>
</feature>
<gene>
    <name evidence="8" type="ORF">G3569_10935</name>
</gene>
<feature type="transmembrane region" description="Helical" evidence="7">
    <location>
        <begin position="163"/>
        <end position="180"/>
    </location>
</feature>
<feature type="transmembrane region" description="Helical" evidence="7">
    <location>
        <begin position="434"/>
        <end position="452"/>
    </location>
</feature>
<keyword evidence="4 7" id="KW-1133">Transmembrane helix</keyword>
<dbReference type="PROSITE" id="PS50283">
    <property type="entry name" value="NA_SOLUT_SYMP_3"/>
    <property type="match status" value="1"/>
</dbReference>
<keyword evidence="3 7" id="KW-0812">Transmembrane</keyword>
<dbReference type="Gene3D" id="1.20.1730.10">
    <property type="entry name" value="Sodium/glucose cotransporter"/>
    <property type="match status" value="1"/>
</dbReference>
<name>A0A6M1T8F6_9BACT</name>
<dbReference type="CDD" id="cd10329">
    <property type="entry name" value="SLC5sbd_SGLT1-like"/>
    <property type="match status" value="1"/>
</dbReference>
<dbReference type="PANTHER" id="PTHR11819:SF195">
    <property type="entry name" value="SODIUM_GLUCOSE COTRANSPORTER 4"/>
    <property type="match status" value="1"/>
</dbReference>
<dbReference type="NCBIfam" id="TIGR00813">
    <property type="entry name" value="sss"/>
    <property type="match status" value="1"/>
</dbReference>
<dbReference type="GO" id="GO:0005886">
    <property type="term" value="C:plasma membrane"/>
    <property type="evidence" value="ECO:0007669"/>
    <property type="project" value="TreeGrafter"/>
</dbReference>
<feature type="transmembrane region" description="Helical" evidence="7">
    <location>
        <begin position="472"/>
        <end position="492"/>
    </location>
</feature>
<organism evidence="8 9">
    <name type="scientific">Fodinibius halophilus</name>
    <dbReference type="NCBI Taxonomy" id="1736908"/>
    <lineage>
        <taxon>Bacteria</taxon>
        <taxon>Pseudomonadati</taxon>
        <taxon>Balneolota</taxon>
        <taxon>Balneolia</taxon>
        <taxon>Balneolales</taxon>
        <taxon>Balneolaceae</taxon>
        <taxon>Fodinibius</taxon>
    </lineage>
</organism>
<feature type="transmembrane region" description="Helical" evidence="7">
    <location>
        <begin position="404"/>
        <end position="427"/>
    </location>
</feature>
<comment type="subcellular location">
    <subcellularLocation>
        <location evidence="1">Membrane</location>
        <topology evidence="1">Multi-pass membrane protein</topology>
    </subcellularLocation>
</comment>
<dbReference type="GO" id="GO:0005412">
    <property type="term" value="F:D-glucose:sodium symporter activity"/>
    <property type="evidence" value="ECO:0007669"/>
    <property type="project" value="TreeGrafter"/>
</dbReference>